<evidence type="ECO:0000313" key="1">
    <source>
        <dbReference type="EMBL" id="KAJ3480350.1"/>
    </source>
</evidence>
<organism evidence="1 2">
    <name type="scientific">Lecanicillium saksenae</name>
    <dbReference type="NCBI Taxonomy" id="468837"/>
    <lineage>
        <taxon>Eukaryota</taxon>
        <taxon>Fungi</taxon>
        <taxon>Dikarya</taxon>
        <taxon>Ascomycota</taxon>
        <taxon>Pezizomycotina</taxon>
        <taxon>Sordariomycetes</taxon>
        <taxon>Hypocreomycetidae</taxon>
        <taxon>Hypocreales</taxon>
        <taxon>Cordycipitaceae</taxon>
        <taxon>Lecanicillium</taxon>
    </lineage>
</organism>
<accession>A0ACC1QNS1</accession>
<gene>
    <name evidence="1" type="ORF">NLG97_g8089</name>
</gene>
<keyword evidence="2" id="KW-1185">Reference proteome</keyword>
<proteinExistence type="predicted"/>
<comment type="caution">
    <text evidence="1">The sequence shown here is derived from an EMBL/GenBank/DDBJ whole genome shotgun (WGS) entry which is preliminary data.</text>
</comment>
<reference evidence="1" key="1">
    <citation type="submission" date="2022-07" db="EMBL/GenBank/DDBJ databases">
        <title>Genome Sequence of Lecanicillium saksenae.</title>
        <authorList>
            <person name="Buettner E."/>
        </authorList>
    </citation>
    <scope>NUCLEOTIDE SEQUENCE</scope>
    <source>
        <strain evidence="1">VT-O1</strain>
    </source>
</reference>
<dbReference type="Proteomes" id="UP001148737">
    <property type="component" value="Unassembled WGS sequence"/>
</dbReference>
<evidence type="ECO:0000313" key="2">
    <source>
        <dbReference type="Proteomes" id="UP001148737"/>
    </source>
</evidence>
<name>A0ACC1QNS1_9HYPO</name>
<sequence>MAARALNSMYRLAVPASRRRRASGGTNQAANAREAVLRDATRQRAFQDAERLYLEVVAIKKAARELYSEDSLLMSVSDVVQMYEVNPFFEAGRADKIDAVTKLFREGRRRGTV</sequence>
<protein>
    <submittedName>
        <fullName evidence="1">Uncharacterized protein</fullName>
    </submittedName>
</protein>
<dbReference type="EMBL" id="JANAKD010001354">
    <property type="protein sequence ID" value="KAJ3480350.1"/>
    <property type="molecule type" value="Genomic_DNA"/>
</dbReference>